<dbReference type="PANTHER" id="PTHR44858">
    <property type="entry name" value="TETRATRICOPEPTIDE REPEAT PROTEIN 6"/>
    <property type="match status" value="1"/>
</dbReference>
<dbReference type="InterPro" id="IPR019734">
    <property type="entry name" value="TPR_rpt"/>
</dbReference>
<feature type="repeat" description="TPR" evidence="3">
    <location>
        <begin position="145"/>
        <end position="178"/>
    </location>
</feature>
<dbReference type="PANTHER" id="PTHR44858:SF1">
    <property type="entry name" value="UDP-N-ACETYLGLUCOSAMINE--PEPTIDE N-ACETYLGLUCOSAMINYLTRANSFERASE SPINDLY-RELATED"/>
    <property type="match status" value="1"/>
</dbReference>
<evidence type="ECO:0000313" key="5">
    <source>
        <dbReference type="Proteomes" id="UP000315995"/>
    </source>
</evidence>
<evidence type="ECO:0000256" key="2">
    <source>
        <dbReference type="ARBA" id="ARBA00022803"/>
    </source>
</evidence>
<dbReference type="Pfam" id="PF13431">
    <property type="entry name" value="TPR_17"/>
    <property type="match status" value="1"/>
</dbReference>
<proteinExistence type="predicted"/>
<feature type="repeat" description="TPR" evidence="3">
    <location>
        <begin position="221"/>
        <end position="254"/>
    </location>
</feature>
<dbReference type="EMBL" id="CP041186">
    <property type="protein sequence ID" value="QDG49970.1"/>
    <property type="molecule type" value="Genomic_DNA"/>
</dbReference>
<dbReference type="PROSITE" id="PS50005">
    <property type="entry name" value="TPR"/>
    <property type="match status" value="4"/>
</dbReference>
<dbReference type="Pfam" id="PF13432">
    <property type="entry name" value="TPR_16"/>
    <property type="match status" value="1"/>
</dbReference>
<feature type="repeat" description="TPR" evidence="3">
    <location>
        <begin position="77"/>
        <end position="110"/>
    </location>
</feature>
<dbReference type="Pfam" id="PF13414">
    <property type="entry name" value="TPR_11"/>
    <property type="match status" value="1"/>
</dbReference>
<dbReference type="PROSITE" id="PS50293">
    <property type="entry name" value="TPR_REGION"/>
    <property type="match status" value="1"/>
</dbReference>
<dbReference type="GO" id="GO:0009279">
    <property type="term" value="C:cell outer membrane"/>
    <property type="evidence" value="ECO:0007669"/>
    <property type="project" value="TreeGrafter"/>
</dbReference>
<evidence type="ECO:0000313" key="4">
    <source>
        <dbReference type="EMBL" id="QDG49970.1"/>
    </source>
</evidence>
<dbReference type="AlphaFoldDB" id="A0A4Y6PNY8"/>
<dbReference type="Gene3D" id="1.25.40.10">
    <property type="entry name" value="Tetratricopeptide repeat domain"/>
    <property type="match status" value="3"/>
</dbReference>
<protein>
    <submittedName>
        <fullName evidence="4">Tetratricopeptide repeat protein</fullName>
    </submittedName>
</protein>
<dbReference type="InterPro" id="IPR050498">
    <property type="entry name" value="Ycf3"/>
</dbReference>
<sequence length="315" mass="34871">MEDTFRARATSSTRYLPRHLGTALILAMLAFAFGCNQNRAKAVTEMNKGIEAYQSGQNITAVKYLKAAKSTDPTFAEPALYLGQLYHRQLSELDNAEQAYREALQRDPENAEIHYKLGAVLSDKSNHEMAAQQYQQAVQKAPNDAKSWFRLGLSQKKLGENAQAVESFMKSIRANARMKMDEEDPGGAAYHALGDLYTAYGFYDKALQVYDNGVLNNGDVARLYAGRGVAQLKLKRFQEAANSFKKALELDPKHVSATFNLAVAHNELGEHDAAIGVLETYLTRSEDQVRRSAAQGLLQTLKSEKEKAATKQAGK</sequence>
<dbReference type="Proteomes" id="UP000315995">
    <property type="component" value="Chromosome"/>
</dbReference>
<feature type="repeat" description="TPR" evidence="3">
    <location>
        <begin position="111"/>
        <end position="144"/>
    </location>
</feature>
<evidence type="ECO:0000256" key="3">
    <source>
        <dbReference type="PROSITE-ProRule" id="PRU00339"/>
    </source>
</evidence>
<keyword evidence="1" id="KW-0677">Repeat</keyword>
<keyword evidence="2 3" id="KW-0802">TPR repeat</keyword>
<dbReference type="OrthoDB" id="5450625at2"/>
<dbReference type="GO" id="GO:0046813">
    <property type="term" value="P:receptor-mediated virion attachment to host cell"/>
    <property type="evidence" value="ECO:0007669"/>
    <property type="project" value="TreeGrafter"/>
</dbReference>
<dbReference type="PROSITE" id="PS51257">
    <property type="entry name" value="PROKAR_LIPOPROTEIN"/>
    <property type="match status" value="1"/>
</dbReference>
<accession>A0A5B8Y0T1</accession>
<dbReference type="InterPro" id="IPR011990">
    <property type="entry name" value="TPR-like_helical_dom_sf"/>
</dbReference>
<evidence type="ECO:0000256" key="1">
    <source>
        <dbReference type="ARBA" id="ARBA00022737"/>
    </source>
</evidence>
<dbReference type="SMART" id="SM00028">
    <property type="entry name" value="TPR"/>
    <property type="match status" value="7"/>
</dbReference>
<organism evidence="4 5">
    <name type="scientific">Persicimonas caeni</name>
    <dbReference type="NCBI Taxonomy" id="2292766"/>
    <lineage>
        <taxon>Bacteria</taxon>
        <taxon>Deltaproteobacteria</taxon>
        <taxon>Bradymonadales</taxon>
        <taxon>Bradymonadaceae</taxon>
        <taxon>Persicimonas</taxon>
    </lineage>
</organism>
<dbReference type="SUPFAM" id="SSF48452">
    <property type="entry name" value="TPR-like"/>
    <property type="match status" value="2"/>
</dbReference>
<reference evidence="4 5" key="1">
    <citation type="submission" date="2019-06" db="EMBL/GenBank/DDBJ databases">
        <title>Persicimonas caeni gen. nov., sp. nov., a predatory bacterium isolated from solar saltern.</title>
        <authorList>
            <person name="Wang S."/>
        </authorList>
    </citation>
    <scope>NUCLEOTIDE SEQUENCE [LARGE SCALE GENOMIC DNA]</scope>
    <source>
        <strain evidence="4 5">YN101</strain>
    </source>
</reference>
<gene>
    <name evidence="4" type="ORF">FIV42_04210</name>
</gene>
<accession>A0A4Y6PNY8</accession>
<keyword evidence="5" id="KW-1185">Reference proteome</keyword>
<name>A0A4Y6PNY8_PERCE</name>